<dbReference type="InterPro" id="IPR055766">
    <property type="entry name" value="DUF7342"/>
</dbReference>
<protein>
    <recommendedName>
        <fullName evidence="4">ArsR family transcriptional regulator</fullName>
    </recommendedName>
</protein>
<feature type="region of interest" description="Disordered" evidence="1">
    <location>
        <begin position="1"/>
        <end position="28"/>
    </location>
</feature>
<evidence type="ECO:0000313" key="2">
    <source>
        <dbReference type="EMBL" id="QCC50090.1"/>
    </source>
</evidence>
<evidence type="ECO:0008006" key="4">
    <source>
        <dbReference type="Google" id="ProtNLM"/>
    </source>
</evidence>
<dbReference type="KEGG" id="hsn:DV733_02110"/>
<organism evidence="2 3">
    <name type="scientific">Halapricum salinum</name>
    <dbReference type="NCBI Taxonomy" id="1457250"/>
    <lineage>
        <taxon>Archaea</taxon>
        <taxon>Methanobacteriati</taxon>
        <taxon>Methanobacteriota</taxon>
        <taxon>Stenosarchaea group</taxon>
        <taxon>Halobacteria</taxon>
        <taxon>Halobacteriales</taxon>
        <taxon>Haloarculaceae</taxon>
        <taxon>Halapricum</taxon>
    </lineage>
</organism>
<accession>A0A4D6H8K0</accession>
<dbReference type="Pfam" id="PF24033">
    <property type="entry name" value="DUF7342"/>
    <property type="match status" value="1"/>
</dbReference>
<dbReference type="OrthoDB" id="240032at2157"/>
<dbReference type="RefSeq" id="WP_049993534.1">
    <property type="nucleotide sequence ID" value="NZ_CP031310.1"/>
</dbReference>
<evidence type="ECO:0000256" key="1">
    <source>
        <dbReference type="SAM" id="MobiDB-lite"/>
    </source>
</evidence>
<reference evidence="2 3" key="1">
    <citation type="journal article" date="2019" name="Nat. Commun.">
        <title>A new type of DNA phosphorothioation-based antiviral system in archaea.</title>
        <authorList>
            <person name="Xiong L."/>
            <person name="Liu S."/>
            <person name="Chen S."/>
            <person name="Xiao Y."/>
            <person name="Zhu B."/>
            <person name="Gao Y."/>
            <person name="Zhang Y."/>
            <person name="Chen B."/>
            <person name="Luo J."/>
            <person name="Deng Z."/>
            <person name="Chen X."/>
            <person name="Wang L."/>
            <person name="Chen S."/>
        </authorList>
    </citation>
    <scope>NUCLEOTIDE SEQUENCE [LARGE SCALE GENOMIC DNA]</scope>
    <source>
        <strain evidence="2 3">CBA1105</strain>
    </source>
</reference>
<proteinExistence type="predicted"/>
<feature type="region of interest" description="Disordered" evidence="1">
    <location>
        <begin position="173"/>
        <end position="195"/>
    </location>
</feature>
<dbReference type="STRING" id="1457250.GCA_000755225_02720"/>
<evidence type="ECO:0000313" key="3">
    <source>
        <dbReference type="Proteomes" id="UP000296706"/>
    </source>
</evidence>
<dbReference type="GeneID" id="39846623"/>
<dbReference type="AlphaFoldDB" id="A0A4D6H8K0"/>
<name>A0A4D6H8K0_9EURY</name>
<gene>
    <name evidence="2" type="ORF">DV733_02110</name>
</gene>
<sequence>MSEDSDPPASNPMAGLADSWRESREGRSKLDRLIEVGTTLEEPTRISTVADRVGCSRNFASDKLELLATLGVLERVSTNPKTYRRDEAHFRRLRSKALREEHGGDLEAIVEQYQERDRELKAHFGVESPAAVTYEHFEAIDDPDALADERDALSTWQTVRDRLLDLQRAQALDEVTRQDHSSGDRFDDGELLSEL</sequence>
<feature type="compositionally biased region" description="Basic and acidic residues" evidence="1">
    <location>
        <begin position="174"/>
        <end position="188"/>
    </location>
</feature>
<dbReference type="EMBL" id="CP031310">
    <property type="protein sequence ID" value="QCC50090.1"/>
    <property type="molecule type" value="Genomic_DNA"/>
</dbReference>
<feature type="compositionally biased region" description="Basic and acidic residues" evidence="1">
    <location>
        <begin position="19"/>
        <end position="28"/>
    </location>
</feature>
<keyword evidence="3" id="KW-1185">Reference proteome</keyword>
<dbReference type="Proteomes" id="UP000296706">
    <property type="component" value="Chromosome"/>
</dbReference>